<dbReference type="AlphaFoldDB" id="A0A9D2AFN9"/>
<keyword evidence="1" id="KW-0378">Hydrolase</keyword>
<dbReference type="EMBL" id="DXFX01000081">
    <property type="protein sequence ID" value="HIX08093.1"/>
    <property type="molecule type" value="Genomic_DNA"/>
</dbReference>
<evidence type="ECO:0000313" key="2">
    <source>
        <dbReference type="Proteomes" id="UP000824204"/>
    </source>
</evidence>
<name>A0A9D2AFN9_9FIRM</name>
<dbReference type="SUPFAM" id="SSF109604">
    <property type="entry name" value="HD-domain/PDEase-like"/>
    <property type="match status" value="1"/>
</dbReference>
<comment type="caution">
    <text evidence="1">The sequence shown here is derived from an EMBL/GenBank/DDBJ whole genome shotgun (WGS) entry which is preliminary data.</text>
</comment>
<protein>
    <submittedName>
        <fullName evidence="1">5'-deoxynucleotidase</fullName>
        <ecNumber evidence="1">3.1.3.89</ecNumber>
    </submittedName>
</protein>
<accession>A0A9D2AFN9</accession>
<proteinExistence type="predicted"/>
<dbReference type="EC" id="3.1.3.89" evidence="1"/>
<reference evidence="1" key="1">
    <citation type="journal article" date="2021" name="PeerJ">
        <title>Extensive microbial diversity within the chicken gut microbiome revealed by metagenomics and culture.</title>
        <authorList>
            <person name="Gilroy R."/>
            <person name="Ravi A."/>
            <person name="Getino M."/>
            <person name="Pursley I."/>
            <person name="Horton D.L."/>
            <person name="Alikhan N.F."/>
            <person name="Baker D."/>
            <person name="Gharbi K."/>
            <person name="Hall N."/>
            <person name="Watson M."/>
            <person name="Adriaenssens E.M."/>
            <person name="Foster-Nyarko E."/>
            <person name="Jarju S."/>
            <person name="Secka A."/>
            <person name="Antonio M."/>
            <person name="Oren A."/>
            <person name="Chaudhuri R.R."/>
            <person name="La Ragione R."/>
            <person name="Hildebrand F."/>
            <person name="Pallen M.J."/>
        </authorList>
    </citation>
    <scope>NUCLEOTIDE SEQUENCE</scope>
    <source>
        <strain evidence="1">811</strain>
    </source>
</reference>
<evidence type="ECO:0000313" key="1">
    <source>
        <dbReference type="EMBL" id="HIX08093.1"/>
    </source>
</evidence>
<gene>
    <name evidence="1" type="primary">yfbR</name>
    <name evidence="1" type="ORF">H9741_06465</name>
</gene>
<sequence>MSNFYAFLDRMKYIRRWSLMRSSRDENIMEHSQQVALFAHALAVIDTEICGNAPDISKTVLYALYHETSEVMTGDLPTPIKYFNNEIHGAYKQLEDRACDKLLDLLPAQMRGGIAPFVKADADSYEYKLVKAADKLSAYVKCLEELKAGNEEFRKAKESIEGELREKKLPCLDYFMQTFIPGFLLTLDEMEDL</sequence>
<dbReference type="NCBIfam" id="NF003009">
    <property type="entry name" value="PRK03826.1"/>
    <property type="match status" value="1"/>
</dbReference>
<dbReference type="Pfam" id="PF12917">
    <property type="entry name" value="YfbR-like"/>
    <property type="match status" value="1"/>
</dbReference>
<dbReference type="GO" id="GO:0002953">
    <property type="term" value="F:5'-deoxynucleotidase activity"/>
    <property type="evidence" value="ECO:0007669"/>
    <property type="project" value="UniProtKB-EC"/>
</dbReference>
<reference evidence="1" key="2">
    <citation type="submission" date="2021-04" db="EMBL/GenBank/DDBJ databases">
        <authorList>
            <person name="Gilroy R."/>
        </authorList>
    </citation>
    <scope>NUCLEOTIDE SEQUENCE</scope>
    <source>
        <strain evidence="1">811</strain>
    </source>
</reference>
<dbReference type="Gene3D" id="1.10.3210.10">
    <property type="entry name" value="Hypothetical protein af1432"/>
    <property type="match status" value="1"/>
</dbReference>
<organism evidence="1 2">
    <name type="scientific">Candidatus Borkfalkia faecipullorum</name>
    <dbReference type="NCBI Taxonomy" id="2838510"/>
    <lineage>
        <taxon>Bacteria</taxon>
        <taxon>Bacillati</taxon>
        <taxon>Bacillota</taxon>
        <taxon>Clostridia</taxon>
        <taxon>Christensenellales</taxon>
        <taxon>Christensenellaceae</taxon>
        <taxon>Candidatus Borkfalkia</taxon>
    </lineage>
</organism>
<dbReference type="Proteomes" id="UP000824204">
    <property type="component" value="Unassembled WGS sequence"/>
</dbReference>